<dbReference type="Proteomes" id="UP000887159">
    <property type="component" value="Unassembled WGS sequence"/>
</dbReference>
<evidence type="ECO:0000313" key="2">
    <source>
        <dbReference type="Proteomes" id="UP000887159"/>
    </source>
</evidence>
<gene>
    <name evidence="1" type="primary">NCL1_16699</name>
    <name evidence="1" type="ORF">TNCV_3504151</name>
</gene>
<keyword evidence="2" id="KW-1185">Reference proteome</keyword>
<reference evidence="1" key="1">
    <citation type="submission" date="2020-08" db="EMBL/GenBank/DDBJ databases">
        <title>Multicomponent nature underlies the extraordinary mechanical properties of spider dragline silk.</title>
        <authorList>
            <person name="Kono N."/>
            <person name="Nakamura H."/>
            <person name="Mori M."/>
            <person name="Yoshida Y."/>
            <person name="Ohtoshi R."/>
            <person name="Malay A.D."/>
            <person name="Moran D.A.P."/>
            <person name="Tomita M."/>
            <person name="Numata K."/>
            <person name="Arakawa K."/>
        </authorList>
    </citation>
    <scope>NUCLEOTIDE SEQUENCE</scope>
</reference>
<comment type="caution">
    <text evidence="1">The sequence shown here is derived from an EMBL/GenBank/DDBJ whole genome shotgun (WGS) entry which is preliminary data.</text>
</comment>
<dbReference type="EMBL" id="BMAU01021233">
    <property type="protein sequence ID" value="GFY02535.1"/>
    <property type="molecule type" value="Genomic_DNA"/>
</dbReference>
<evidence type="ECO:0000313" key="1">
    <source>
        <dbReference type="EMBL" id="GFY02535.1"/>
    </source>
</evidence>
<dbReference type="AlphaFoldDB" id="A0A8X6S0X6"/>
<accession>A0A8X6S0X6</accession>
<proteinExistence type="predicted"/>
<name>A0A8X6S0X6_TRICX</name>
<protein>
    <submittedName>
        <fullName evidence="1">Uncharacterized protein</fullName>
    </submittedName>
</protein>
<organism evidence="1 2">
    <name type="scientific">Trichonephila clavipes</name>
    <name type="common">Golden silk orbweaver</name>
    <name type="synonym">Nephila clavipes</name>
    <dbReference type="NCBI Taxonomy" id="2585209"/>
    <lineage>
        <taxon>Eukaryota</taxon>
        <taxon>Metazoa</taxon>
        <taxon>Ecdysozoa</taxon>
        <taxon>Arthropoda</taxon>
        <taxon>Chelicerata</taxon>
        <taxon>Arachnida</taxon>
        <taxon>Araneae</taxon>
        <taxon>Araneomorphae</taxon>
        <taxon>Entelegynae</taxon>
        <taxon>Araneoidea</taxon>
        <taxon>Nephilidae</taxon>
        <taxon>Trichonephila</taxon>
    </lineage>
</organism>
<sequence>MGICVFGGPDTHTCILQLQIKHGGGADLATPFLTPEESNSVDWKMKERRFELTRDRWPKDSSSHKLLDSNNL</sequence>